<evidence type="ECO:0000313" key="1">
    <source>
        <dbReference type="EMBL" id="KAH7032924.1"/>
    </source>
</evidence>
<accession>A0A9P8YAR8</accession>
<dbReference type="EMBL" id="JAGTJQ010000004">
    <property type="protein sequence ID" value="KAH7032924.1"/>
    <property type="molecule type" value="Genomic_DNA"/>
</dbReference>
<proteinExistence type="predicted"/>
<protein>
    <submittedName>
        <fullName evidence="1">Uncharacterized protein</fullName>
    </submittedName>
</protein>
<keyword evidence="2" id="KW-1185">Reference proteome</keyword>
<evidence type="ECO:0000313" key="2">
    <source>
        <dbReference type="Proteomes" id="UP000756346"/>
    </source>
</evidence>
<gene>
    <name evidence="1" type="ORF">B0I36DRAFT_320351</name>
</gene>
<sequence length="55" mass="6206">MRRATAVTHGRGSRELASFCSECTERLSSSRVQPYRAVPRLSEEGRFWGCFNGPD</sequence>
<organism evidence="1 2">
    <name type="scientific">Microdochium trichocladiopsis</name>
    <dbReference type="NCBI Taxonomy" id="1682393"/>
    <lineage>
        <taxon>Eukaryota</taxon>
        <taxon>Fungi</taxon>
        <taxon>Dikarya</taxon>
        <taxon>Ascomycota</taxon>
        <taxon>Pezizomycotina</taxon>
        <taxon>Sordariomycetes</taxon>
        <taxon>Xylariomycetidae</taxon>
        <taxon>Xylariales</taxon>
        <taxon>Microdochiaceae</taxon>
        <taxon>Microdochium</taxon>
    </lineage>
</organism>
<reference evidence="1" key="1">
    <citation type="journal article" date="2021" name="Nat. Commun.">
        <title>Genetic determinants of endophytism in the Arabidopsis root mycobiome.</title>
        <authorList>
            <person name="Mesny F."/>
            <person name="Miyauchi S."/>
            <person name="Thiergart T."/>
            <person name="Pickel B."/>
            <person name="Atanasova L."/>
            <person name="Karlsson M."/>
            <person name="Huettel B."/>
            <person name="Barry K.W."/>
            <person name="Haridas S."/>
            <person name="Chen C."/>
            <person name="Bauer D."/>
            <person name="Andreopoulos W."/>
            <person name="Pangilinan J."/>
            <person name="LaButti K."/>
            <person name="Riley R."/>
            <person name="Lipzen A."/>
            <person name="Clum A."/>
            <person name="Drula E."/>
            <person name="Henrissat B."/>
            <person name="Kohler A."/>
            <person name="Grigoriev I.V."/>
            <person name="Martin F.M."/>
            <person name="Hacquard S."/>
        </authorList>
    </citation>
    <scope>NUCLEOTIDE SEQUENCE</scope>
    <source>
        <strain evidence="1">MPI-CAGE-CH-0230</strain>
    </source>
</reference>
<dbReference type="RefSeq" id="XP_046013756.1">
    <property type="nucleotide sequence ID" value="XM_046153544.1"/>
</dbReference>
<dbReference type="AlphaFoldDB" id="A0A9P8YAR8"/>
<dbReference type="GeneID" id="70183090"/>
<comment type="caution">
    <text evidence="1">The sequence shown here is derived from an EMBL/GenBank/DDBJ whole genome shotgun (WGS) entry which is preliminary data.</text>
</comment>
<dbReference type="Proteomes" id="UP000756346">
    <property type="component" value="Unassembled WGS sequence"/>
</dbReference>
<name>A0A9P8YAR8_9PEZI</name>